<reference evidence="4 5" key="1">
    <citation type="submission" date="2019-04" db="EMBL/GenBank/DDBJ databases">
        <authorList>
            <person name="Li J."/>
        </authorList>
    </citation>
    <scope>NUCLEOTIDE SEQUENCE [LARGE SCALE GENOMIC DNA]</scope>
    <source>
        <strain evidence="4 5">CCTCC AB2016182</strain>
    </source>
</reference>
<evidence type="ECO:0000313" key="4">
    <source>
        <dbReference type="EMBL" id="TJZ79801.1"/>
    </source>
</evidence>
<accession>A0A4U0QE90</accession>
<feature type="coiled-coil region" evidence="2">
    <location>
        <begin position="126"/>
        <end position="341"/>
    </location>
</feature>
<dbReference type="AlphaFoldDB" id="A0A4U0QE90"/>
<gene>
    <name evidence="4" type="ORF">FA740_18185</name>
</gene>
<sequence>MLTGSPILVLFVAGALAFLTVLHFWLATRYDHGRSIQGPLEEERAIFARITEKRATLADIEHDLQKRREALAVVADVQAEVDALTRKRDDLLDEWNQMEPRRQEVLALRRELEEVQVEKLRFDGEFAAAKAEHEEIRDRLARAERLLDQIESLKKEREELANRIEQLKPELRLLEEAKERVAHLDGRAIALEADVARLQGQIDAGQDRVDELDTRIAASRNAAAEVENARTKALADLSAVELALRGAEAQSRDAEERMRRNQAGLDRIKADLDASRLELTDLQDQVGELTSHVNELQEQKAVLAAERSNAVFSLDDMRREIDRLEETRAMLEARNAKLSRQSGEAGTSDDDPLRELKVEPQLITVLRNWEESEAIDENDALQRVQGHFRATGLTYSDRKLRAFHTAMKVNESTQMAVLAGISGTGKSQLPRQYAAGMGIGFLQVPVQPRWDSPQDLMGFYNYVEGRFRPTDMARALWAMDELNNPEGALHDRMLMILLDEMNLARVEYYFSDFLSRLESRPAAFEVGEGSRRKDAEIELEIPTPDGKSPRIFPGYNLLFAGTMNEDESTQSLSDKVVDRANVIRFAAPRKIDSGAAGRERPADVALKRSTWQRWAQPRRADHERKDAASKIEQMAEMMKDIGRPFGHRLGRAMLSYVDLYPRTQGIPDIVNHALADQVEMRLLPKLRGIEVEAKRQELDELEAFVSGLGDTELATAISKSVAAAETTGQFVWLGVGRE</sequence>
<keyword evidence="3" id="KW-1133">Transmembrane helix</keyword>
<comment type="caution">
    <text evidence="4">The sequence shown here is derived from an EMBL/GenBank/DDBJ whole genome shotgun (WGS) entry which is preliminary data.</text>
</comment>
<dbReference type="SUPFAM" id="SSF52540">
    <property type="entry name" value="P-loop containing nucleoside triphosphate hydrolases"/>
    <property type="match status" value="1"/>
</dbReference>
<dbReference type="Proteomes" id="UP000306223">
    <property type="component" value="Unassembled WGS sequence"/>
</dbReference>
<dbReference type="PANTHER" id="PTHR23160">
    <property type="entry name" value="SYNAPTONEMAL COMPLEX PROTEIN-RELATED"/>
    <property type="match status" value="1"/>
</dbReference>
<keyword evidence="1 2" id="KW-0175">Coiled coil</keyword>
<dbReference type="Gene3D" id="1.10.287.2610">
    <property type="match status" value="1"/>
</dbReference>
<dbReference type="SUPFAM" id="SSF57997">
    <property type="entry name" value="Tropomyosin"/>
    <property type="match status" value="1"/>
</dbReference>
<name>A0A4U0QE90_9RHOB</name>
<keyword evidence="3" id="KW-0472">Membrane</keyword>
<feature type="transmembrane region" description="Helical" evidence="3">
    <location>
        <begin position="7"/>
        <end position="26"/>
    </location>
</feature>
<keyword evidence="5" id="KW-1185">Reference proteome</keyword>
<proteinExistence type="predicted"/>
<dbReference type="InterPro" id="IPR027417">
    <property type="entry name" value="P-loop_NTPase"/>
</dbReference>
<dbReference type="EMBL" id="SUNH01000045">
    <property type="protein sequence ID" value="TJZ79801.1"/>
    <property type="molecule type" value="Genomic_DNA"/>
</dbReference>
<evidence type="ECO:0000256" key="3">
    <source>
        <dbReference type="SAM" id="Phobius"/>
    </source>
</evidence>
<keyword evidence="3" id="KW-0812">Transmembrane</keyword>
<evidence type="ECO:0000256" key="2">
    <source>
        <dbReference type="SAM" id="Coils"/>
    </source>
</evidence>
<dbReference type="OrthoDB" id="9781481at2"/>
<organism evidence="4 5">
    <name type="scientific">Paracoccus hibiscisoli</name>
    <dbReference type="NCBI Taxonomy" id="2023261"/>
    <lineage>
        <taxon>Bacteria</taxon>
        <taxon>Pseudomonadati</taxon>
        <taxon>Pseudomonadota</taxon>
        <taxon>Alphaproteobacteria</taxon>
        <taxon>Rhodobacterales</taxon>
        <taxon>Paracoccaceae</taxon>
        <taxon>Paracoccus</taxon>
    </lineage>
</organism>
<dbReference type="PANTHER" id="PTHR23160:SF19">
    <property type="entry name" value="MYOSIN HEAVY CHAIN-RELATED PROTEIN"/>
    <property type="match status" value="1"/>
</dbReference>
<dbReference type="RefSeq" id="WP_136858244.1">
    <property type="nucleotide sequence ID" value="NZ_SUNH01000045.1"/>
</dbReference>
<dbReference type="Gene3D" id="3.40.50.300">
    <property type="entry name" value="P-loop containing nucleotide triphosphate hydrolases"/>
    <property type="match status" value="1"/>
</dbReference>
<evidence type="ECO:0000313" key="5">
    <source>
        <dbReference type="Proteomes" id="UP000306223"/>
    </source>
</evidence>
<evidence type="ECO:0000256" key="1">
    <source>
        <dbReference type="ARBA" id="ARBA00023054"/>
    </source>
</evidence>
<protein>
    <submittedName>
        <fullName evidence="4">Chromosome segregation ATPase-like protein</fullName>
    </submittedName>
</protein>
<feature type="coiled-coil region" evidence="2">
    <location>
        <begin position="67"/>
        <end position="94"/>
    </location>
</feature>